<sequence>MVLSNLMIREGTRRCNSGCLVTILRTEPASSDRGQVGRTATSTTVSPQHIFLDFSAHLPSGSQHDGRSY</sequence>
<organism evidence="1 2">
    <name type="scientific">Aspergillus neoniger (strain CBS 115656)</name>
    <dbReference type="NCBI Taxonomy" id="1448310"/>
    <lineage>
        <taxon>Eukaryota</taxon>
        <taxon>Fungi</taxon>
        <taxon>Dikarya</taxon>
        <taxon>Ascomycota</taxon>
        <taxon>Pezizomycotina</taxon>
        <taxon>Eurotiomycetes</taxon>
        <taxon>Eurotiomycetidae</taxon>
        <taxon>Eurotiales</taxon>
        <taxon>Aspergillaceae</taxon>
        <taxon>Aspergillus</taxon>
        <taxon>Aspergillus subgen. Circumdati</taxon>
    </lineage>
</organism>
<dbReference type="AlphaFoldDB" id="A0A318YFN4"/>
<gene>
    <name evidence="1" type="ORF">BO87DRAFT_438821</name>
</gene>
<accession>A0A318YFN4</accession>
<dbReference type="GeneID" id="37130359"/>
<reference evidence="1" key="1">
    <citation type="submission" date="2016-12" db="EMBL/GenBank/DDBJ databases">
        <title>The genomes of Aspergillus section Nigri reveals drivers in fungal speciation.</title>
        <authorList>
            <consortium name="DOE Joint Genome Institute"/>
            <person name="Vesth T.C."/>
            <person name="Nybo J."/>
            <person name="Theobald S."/>
            <person name="Brandl J."/>
            <person name="Frisvad J.C."/>
            <person name="Nielsen K.F."/>
            <person name="Lyhne E.K."/>
            <person name="Kogle M.E."/>
            <person name="Kuo A."/>
            <person name="Riley R."/>
            <person name="Clum A."/>
            <person name="Nolan M."/>
            <person name="Lipzen A."/>
            <person name="Salamov A."/>
            <person name="Henrissat B."/>
            <person name="Wiebenga A."/>
            <person name="De Vries R.P."/>
            <person name="Grigoriev I.V."/>
            <person name="Mortensen U.H."/>
            <person name="Andersen M.R."/>
            <person name="Baker S.E."/>
        </authorList>
    </citation>
    <scope>NUCLEOTIDE SEQUENCE [LARGE SCALE GENOMIC DNA]</scope>
    <source>
        <strain evidence="1">CBS 115656</strain>
    </source>
</reference>
<dbReference type="EMBL" id="KZ821464">
    <property type="protein sequence ID" value="PYH33271.1"/>
    <property type="molecule type" value="Genomic_DNA"/>
</dbReference>
<dbReference type="RefSeq" id="XP_025478749.1">
    <property type="nucleotide sequence ID" value="XM_025627903.1"/>
</dbReference>
<evidence type="ECO:0000313" key="2">
    <source>
        <dbReference type="Proteomes" id="UP000247647"/>
    </source>
</evidence>
<keyword evidence="2" id="KW-1185">Reference proteome</keyword>
<evidence type="ECO:0000313" key="1">
    <source>
        <dbReference type="EMBL" id="PYH33271.1"/>
    </source>
</evidence>
<protein>
    <submittedName>
        <fullName evidence="1">Uncharacterized protein</fullName>
    </submittedName>
</protein>
<name>A0A318YFN4_ASPNB</name>
<proteinExistence type="predicted"/>
<dbReference type="Proteomes" id="UP000247647">
    <property type="component" value="Unassembled WGS sequence"/>
</dbReference>